<evidence type="ECO:0000313" key="2">
    <source>
        <dbReference type="Proteomes" id="UP000324748"/>
    </source>
</evidence>
<dbReference type="AlphaFoldDB" id="A0A5B0N5S8"/>
<comment type="caution">
    <text evidence="1">The sequence shown here is derived from an EMBL/GenBank/DDBJ whole genome shotgun (WGS) entry which is preliminary data.</text>
</comment>
<keyword evidence="2" id="KW-1185">Reference proteome</keyword>
<dbReference type="EMBL" id="VSWC01000118">
    <property type="protein sequence ID" value="KAA1084607.1"/>
    <property type="molecule type" value="Genomic_DNA"/>
</dbReference>
<gene>
    <name evidence="1" type="ORF">PGT21_032814</name>
</gene>
<sequence>MDLLFGVSDMELLFAPRTTLRKRPLLTTSILKRNMEITMSTQPKKEEEMLEIEPVSTTSGYGICNAQNAENSIYQQKPMHQQQRLQESTYQQQLYKHGPILIEHQEFNTTEPEEDHNSIPVTSAPVDLETINPPPTSQIISSPIQISPILEETFTIPPTPVPPIISTACITILEGQNQLKPLEDSISDHFGQLYATFKPHRILVGML</sequence>
<reference evidence="1 2" key="1">
    <citation type="submission" date="2019-05" db="EMBL/GenBank/DDBJ databases">
        <title>Emergence of the Ug99 lineage of the wheat stem rust pathogen through somatic hybridization.</title>
        <authorList>
            <person name="Li F."/>
            <person name="Upadhyaya N.M."/>
            <person name="Sperschneider J."/>
            <person name="Matny O."/>
            <person name="Nguyen-Phuc H."/>
            <person name="Mago R."/>
            <person name="Raley C."/>
            <person name="Miller M.E."/>
            <person name="Silverstein K.A.T."/>
            <person name="Henningsen E."/>
            <person name="Hirsch C.D."/>
            <person name="Visser B."/>
            <person name="Pretorius Z.A."/>
            <person name="Steffenson B.J."/>
            <person name="Schwessinger B."/>
            <person name="Dodds P.N."/>
            <person name="Figueroa M."/>
        </authorList>
    </citation>
    <scope>NUCLEOTIDE SEQUENCE [LARGE SCALE GENOMIC DNA]</scope>
    <source>
        <strain evidence="1">21-0</strain>
    </source>
</reference>
<evidence type="ECO:0000313" key="1">
    <source>
        <dbReference type="EMBL" id="KAA1084607.1"/>
    </source>
</evidence>
<accession>A0A5B0N5S8</accession>
<name>A0A5B0N5S8_PUCGR</name>
<protein>
    <submittedName>
        <fullName evidence="1">Uncharacterized protein</fullName>
    </submittedName>
</protein>
<proteinExistence type="predicted"/>
<organism evidence="1 2">
    <name type="scientific">Puccinia graminis f. sp. tritici</name>
    <dbReference type="NCBI Taxonomy" id="56615"/>
    <lineage>
        <taxon>Eukaryota</taxon>
        <taxon>Fungi</taxon>
        <taxon>Dikarya</taxon>
        <taxon>Basidiomycota</taxon>
        <taxon>Pucciniomycotina</taxon>
        <taxon>Pucciniomycetes</taxon>
        <taxon>Pucciniales</taxon>
        <taxon>Pucciniaceae</taxon>
        <taxon>Puccinia</taxon>
    </lineage>
</organism>
<dbReference type="Proteomes" id="UP000324748">
    <property type="component" value="Unassembled WGS sequence"/>
</dbReference>